<name>A0A9D2RNM1_9MICO</name>
<dbReference type="Gene3D" id="3.30.60.230">
    <property type="entry name" value="Lsr2, dimerization domain"/>
    <property type="match status" value="1"/>
</dbReference>
<dbReference type="Gene3D" id="4.10.320.10">
    <property type="entry name" value="E3-binding domain"/>
    <property type="match status" value="1"/>
</dbReference>
<reference evidence="5" key="1">
    <citation type="journal article" date="2021" name="PeerJ">
        <title>Extensive microbial diversity within the chicken gut microbiome revealed by metagenomics and culture.</title>
        <authorList>
            <person name="Gilroy R."/>
            <person name="Ravi A."/>
            <person name="Getino M."/>
            <person name="Pursley I."/>
            <person name="Horton D.L."/>
            <person name="Alikhan N.F."/>
            <person name="Baker D."/>
            <person name="Gharbi K."/>
            <person name="Hall N."/>
            <person name="Watson M."/>
            <person name="Adriaenssens E.M."/>
            <person name="Foster-Nyarko E."/>
            <person name="Jarju S."/>
            <person name="Secka A."/>
            <person name="Antonio M."/>
            <person name="Oren A."/>
            <person name="Chaudhuri R.R."/>
            <person name="La Ragione R."/>
            <person name="Hildebrand F."/>
            <person name="Pallen M.J."/>
        </authorList>
    </citation>
    <scope>NUCLEOTIDE SEQUENCE</scope>
    <source>
        <strain evidence="5">ChiHjej13B12-24818</strain>
    </source>
</reference>
<keyword evidence="1" id="KW-0238">DNA-binding</keyword>
<dbReference type="InterPro" id="IPR042261">
    <property type="entry name" value="Lsr2-like_dimerization"/>
</dbReference>
<dbReference type="GO" id="GO:0003677">
    <property type="term" value="F:DNA binding"/>
    <property type="evidence" value="ECO:0007669"/>
    <property type="project" value="UniProtKB-KW"/>
</dbReference>
<gene>
    <name evidence="5" type="ORF">H9786_04060</name>
</gene>
<evidence type="ECO:0000313" key="5">
    <source>
        <dbReference type="EMBL" id="HJB09696.1"/>
    </source>
</evidence>
<evidence type="ECO:0000256" key="2">
    <source>
        <dbReference type="SAM" id="MobiDB-lite"/>
    </source>
</evidence>
<comment type="caution">
    <text evidence="5">The sequence shown here is derived from an EMBL/GenBank/DDBJ whole genome shotgun (WGS) entry which is preliminary data.</text>
</comment>
<dbReference type="Proteomes" id="UP000823823">
    <property type="component" value="Unassembled WGS sequence"/>
</dbReference>
<reference evidence="5" key="2">
    <citation type="submission" date="2021-04" db="EMBL/GenBank/DDBJ databases">
        <authorList>
            <person name="Gilroy R."/>
        </authorList>
    </citation>
    <scope>NUCLEOTIDE SEQUENCE</scope>
    <source>
        <strain evidence="5">ChiHjej13B12-24818</strain>
    </source>
</reference>
<dbReference type="Pfam" id="PF11774">
    <property type="entry name" value="Lsr2"/>
    <property type="match status" value="1"/>
</dbReference>
<dbReference type="GO" id="GO:0016746">
    <property type="term" value="F:acyltransferase activity"/>
    <property type="evidence" value="ECO:0007669"/>
    <property type="project" value="InterPro"/>
</dbReference>
<dbReference type="InterPro" id="IPR055370">
    <property type="entry name" value="Lsr2_DNA-bd"/>
</dbReference>
<dbReference type="InterPro" id="IPR024412">
    <property type="entry name" value="Lsr2_dim_dom"/>
</dbReference>
<feature type="domain" description="Lsr2 DNA-binding" evidence="4">
    <location>
        <begin position="72"/>
        <end position="106"/>
    </location>
</feature>
<feature type="region of interest" description="Disordered" evidence="2">
    <location>
        <begin position="56"/>
        <end position="83"/>
    </location>
</feature>
<evidence type="ECO:0000313" key="6">
    <source>
        <dbReference type="Proteomes" id="UP000823823"/>
    </source>
</evidence>
<dbReference type="Pfam" id="PF23359">
    <property type="entry name" value="Lsr2_DNA-bd"/>
    <property type="match status" value="1"/>
</dbReference>
<sequence>MARKTYVELIDDTDGTKADETVSFALDGVAYEIDLSEENAAQLRSDLATWVEKARRVGGRRTRGTGGARRSSGDSARIREWARGQGYDVPDRGRISGTIRKAYEDAHGA</sequence>
<protein>
    <submittedName>
        <fullName evidence="5">Lsr2 family protein</fullName>
    </submittedName>
</protein>
<organism evidence="5 6">
    <name type="scientific">Candidatus Brachybacterium merdavium</name>
    <dbReference type="NCBI Taxonomy" id="2838513"/>
    <lineage>
        <taxon>Bacteria</taxon>
        <taxon>Bacillati</taxon>
        <taxon>Actinomycetota</taxon>
        <taxon>Actinomycetes</taxon>
        <taxon>Micrococcales</taxon>
        <taxon>Dermabacteraceae</taxon>
        <taxon>Brachybacterium</taxon>
    </lineage>
</organism>
<evidence type="ECO:0000259" key="3">
    <source>
        <dbReference type="Pfam" id="PF11774"/>
    </source>
</evidence>
<proteinExistence type="predicted"/>
<accession>A0A9D2RNM1</accession>
<dbReference type="AlphaFoldDB" id="A0A9D2RNM1"/>
<dbReference type="InterPro" id="IPR036625">
    <property type="entry name" value="E3-bd_dom_sf"/>
</dbReference>
<evidence type="ECO:0000259" key="4">
    <source>
        <dbReference type="Pfam" id="PF23359"/>
    </source>
</evidence>
<evidence type="ECO:0000256" key="1">
    <source>
        <dbReference type="ARBA" id="ARBA00023125"/>
    </source>
</evidence>
<dbReference type="EMBL" id="DWZH01000032">
    <property type="protein sequence ID" value="HJB09696.1"/>
    <property type="molecule type" value="Genomic_DNA"/>
</dbReference>
<feature type="domain" description="Lsr2 dimerization" evidence="3">
    <location>
        <begin position="1"/>
        <end position="58"/>
    </location>
</feature>